<organism evidence="1 2">
    <name type="scientific">Sphingobacterium puteale</name>
    <dbReference type="NCBI Taxonomy" id="2420510"/>
    <lineage>
        <taxon>Bacteria</taxon>
        <taxon>Pseudomonadati</taxon>
        <taxon>Bacteroidota</taxon>
        <taxon>Sphingobacteriia</taxon>
        <taxon>Sphingobacteriales</taxon>
        <taxon>Sphingobacteriaceae</taxon>
        <taxon>Sphingobacterium</taxon>
    </lineage>
</organism>
<sequence length="346" mass="40102">MKRVKLYNEKLAHIKKQLADTSGAVESVNAYAYFSANLKHFMPLLDWDRHRLLYRQFREYAALNALDVLFMDGEFPLPITGWEHLRCKLLRRHGIICTFHFGAYQLINYLLLRDRIKFALLVGDDVQSTWDTRYPNLMKQMQLGEMEGRFRLLNANKPAALKEIYSLVRAGYQLVIYADGLTGAGAADTKNLVEITFLGQHIYVPGGTATLAHRLQCPIYPLLALRKEREILLQTRAPILSAADLSRADFVRLTTATLFGFLSAFLMHVPQQWTVWTQLQRLLLPERGLIYVDGINDDTSYAEMQQYGLIHQNTDDGKYFLLDKRNYHVYGLKQQEYINLFNQWCK</sequence>
<evidence type="ECO:0000313" key="2">
    <source>
        <dbReference type="Proteomes" id="UP000282423"/>
    </source>
</evidence>
<evidence type="ECO:0000313" key="1">
    <source>
        <dbReference type="EMBL" id="RKO70774.1"/>
    </source>
</evidence>
<proteinExistence type="predicted"/>
<dbReference type="EMBL" id="RBWS01000011">
    <property type="protein sequence ID" value="RKO70774.1"/>
    <property type="molecule type" value="Genomic_DNA"/>
</dbReference>
<keyword evidence="2" id="KW-1185">Reference proteome</keyword>
<reference evidence="1 2" key="1">
    <citation type="submission" date="2018-10" db="EMBL/GenBank/DDBJ databases">
        <title>Sphingobacterium sp. M05W1-28.</title>
        <authorList>
            <person name="Cai H."/>
        </authorList>
    </citation>
    <scope>NUCLEOTIDE SEQUENCE [LARGE SCALE GENOMIC DNA]</scope>
    <source>
        <strain evidence="1 2">M05W1-28</strain>
    </source>
</reference>
<comment type="caution">
    <text evidence="1">The sequence shown here is derived from an EMBL/GenBank/DDBJ whole genome shotgun (WGS) entry which is preliminary data.</text>
</comment>
<accession>A0A420VWP8</accession>
<protein>
    <submittedName>
        <fullName evidence="1">Uncharacterized protein</fullName>
    </submittedName>
</protein>
<gene>
    <name evidence="1" type="ORF">D7322_16020</name>
</gene>
<dbReference type="Proteomes" id="UP000282423">
    <property type="component" value="Unassembled WGS sequence"/>
</dbReference>
<dbReference type="OrthoDB" id="1373292at2"/>
<dbReference type="AlphaFoldDB" id="A0A420VWP8"/>
<name>A0A420VWP8_9SPHI</name>
<dbReference type="RefSeq" id="WP_121125293.1">
    <property type="nucleotide sequence ID" value="NZ_RBWS01000011.1"/>
</dbReference>